<reference evidence="2" key="1">
    <citation type="submission" date="2015-09" db="EMBL/GenBank/DDBJ databases">
        <authorList>
            <consortium name="Pathogen Informatics"/>
        </authorList>
    </citation>
    <scope>NUCLEOTIDE SEQUENCE [LARGE SCALE GENOMIC DNA]</scope>
    <source>
        <strain evidence="2">Lake Konstanz</strain>
    </source>
</reference>
<dbReference type="SUPFAM" id="SSF48452">
    <property type="entry name" value="TPR-like"/>
    <property type="match status" value="1"/>
</dbReference>
<feature type="non-terminal residue" evidence="1">
    <location>
        <position position="1"/>
    </location>
</feature>
<gene>
    <name evidence="1" type="ORF">BSAL_14450</name>
</gene>
<protein>
    <submittedName>
        <fullName evidence="1">Uncharacterized protein</fullName>
    </submittedName>
</protein>
<proteinExistence type="predicted"/>
<dbReference type="AlphaFoldDB" id="A0A0S4JIL5"/>
<dbReference type="Proteomes" id="UP000051952">
    <property type="component" value="Unassembled WGS sequence"/>
</dbReference>
<dbReference type="EMBL" id="CYKH01001627">
    <property type="protein sequence ID" value="CUG88261.1"/>
    <property type="molecule type" value="Genomic_DNA"/>
</dbReference>
<name>A0A0S4JIL5_BODSA</name>
<evidence type="ECO:0000313" key="2">
    <source>
        <dbReference type="Proteomes" id="UP000051952"/>
    </source>
</evidence>
<sequence length="426" mass="45284">TNAATTVIQQAPSAGVARGARAASIAWSGAAVRCIAAGDTAALRTAITLAEEAVDAVSNAHTEGLLAWCCTQYAAVCEDPTLRERLHEHAGSLLESAAASETLGDAPWVRVMELRAWRDALVGNSEQSARAAETVLRRQPRNPVLCCLVALMRSAQGNVEGCISMLEWCTQRFPGCIPARALLVRAWTIASVGTKGRRTEPYKHRIVETVKGLLRDAKELETYALGGGGNQRTDGSTSLSFVGHLSSSWSSIPATSKRVVHAYLMLSEVCLHNDELRMVADAASSAALEWVSRFSTDESGADWTTPALIASVIAHRAAVVLALGGPDAHRVASDLLDQSFAIDPTYRGDARAASILPRNAAEALILERYAARCDPLNAVAAMHLATAHERAGDNAAACDLLLAAVDATVSEPIYPTQRLVVWFEAI</sequence>
<organism evidence="1 2">
    <name type="scientific">Bodo saltans</name>
    <name type="common">Flagellated protozoan</name>
    <dbReference type="NCBI Taxonomy" id="75058"/>
    <lineage>
        <taxon>Eukaryota</taxon>
        <taxon>Discoba</taxon>
        <taxon>Euglenozoa</taxon>
        <taxon>Kinetoplastea</taxon>
        <taxon>Metakinetoplastina</taxon>
        <taxon>Eubodonida</taxon>
        <taxon>Bodonidae</taxon>
        <taxon>Bodo</taxon>
    </lineage>
</organism>
<evidence type="ECO:0000313" key="1">
    <source>
        <dbReference type="EMBL" id="CUG88261.1"/>
    </source>
</evidence>
<dbReference type="InterPro" id="IPR011990">
    <property type="entry name" value="TPR-like_helical_dom_sf"/>
</dbReference>
<dbReference type="VEuPathDB" id="TriTrypDB:BSAL_14450"/>
<keyword evidence="2" id="KW-1185">Reference proteome</keyword>
<accession>A0A0S4JIL5</accession>